<sequence length="236" mass="25607">MSDRDVDLARQEAKRRRRAGQAKSYTAALAQLAAENGHDDWASYAKALAADPGRAPDFRVRLVGASGEEWTFALSMTRVLQFHGLDEASWEQVPLAAREQHVLECALSSRRERGDMKRYAAELLESNVPSVVVSGPAQSARAPATLGAGGGPADFVVELESRADGRKEIVGVQLVDVLEFHGLVLADWEGSDRQEQEALIEEVALWSKRSAGDLGSYFSQVVAGFDGEEEGAEVPR</sequence>
<comment type="caution">
    <text evidence="1">The sequence shown here is derived from an EMBL/GenBank/DDBJ whole genome shotgun (WGS) entry which is preliminary data.</text>
</comment>
<accession>A0ACC7MFF2</accession>
<reference evidence="1" key="1">
    <citation type="submission" date="2024-11" db="EMBL/GenBank/DDBJ databases">
        <title>Description of Massilia orientalis sp. nov., isolated from rhizosphere soil of Ageratina adenophora.</title>
        <authorList>
            <person name="Wang Y."/>
        </authorList>
    </citation>
    <scope>NUCLEOTIDE SEQUENCE</scope>
    <source>
        <strain evidence="1">YIM B02787</strain>
    </source>
</reference>
<evidence type="ECO:0000313" key="2">
    <source>
        <dbReference type="Proteomes" id="UP001168096"/>
    </source>
</evidence>
<dbReference type="Proteomes" id="UP001168096">
    <property type="component" value="Unassembled WGS sequence"/>
</dbReference>
<name>A0ACC7MFF2_9BURK</name>
<dbReference type="EMBL" id="JASNRB020000013">
    <property type="protein sequence ID" value="MFJ1470210.1"/>
    <property type="molecule type" value="Genomic_DNA"/>
</dbReference>
<protein>
    <submittedName>
        <fullName evidence="1">Uncharacterized protein</fullName>
    </submittedName>
</protein>
<organism evidence="1 2">
    <name type="scientific">Massilia orientalis</name>
    <dbReference type="NCBI Taxonomy" id="3050128"/>
    <lineage>
        <taxon>Bacteria</taxon>
        <taxon>Pseudomonadati</taxon>
        <taxon>Pseudomonadota</taxon>
        <taxon>Betaproteobacteria</taxon>
        <taxon>Burkholderiales</taxon>
        <taxon>Oxalobacteraceae</taxon>
        <taxon>Telluria group</taxon>
        <taxon>Massilia</taxon>
    </lineage>
</organism>
<gene>
    <name evidence="1" type="ORF">QPK29_021060</name>
</gene>
<keyword evidence="2" id="KW-1185">Reference proteome</keyword>
<proteinExistence type="predicted"/>
<evidence type="ECO:0000313" key="1">
    <source>
        <dbReference type="EMBL" id="MFJ1470210.1"/>
    </source>
</evidence>